<dbReference type="AlphaFoldDB" id="A0A380S971"/>
<protein>
    <submittedName>
        <fullName evidence="7">Lipopolysaccharide export system permease protein</fullName>
    </submittedName>
</protein>
<dbReference type="PANTHER" id="PTHR33529">
    <property type="entry name" value="SLR0882 PROTEIN-RELATED"/>
    <property type="match status" value="1"/>
</dbReference>
<evidence type="ECO:0000256" key="4">
    <source>
        <dbReference type="ARBA" id="ARBA00022989"/>
    </source>
</evidence>
<name>A0A380S971_FIBSU</name>
<dbReference type="Proteomes" id="UP000255423">
    <property type="component" value="Unassembled WGS sequence"/>
</dbReference>
<organism evidence="7 8">
    <name type="scientific">Fibrobacter succinogenes</name>
    <name type="common">Bacteroides succinogenes</name>
    <dbReference type="NCBI Taxonomy" id="833"/>
    <lineage>
        <taxon>Bacteria</taxon>
        <taxon>Pseudomonadati</taxon>
        <taxon>Fibrobacterota</taxon>
        <taxon>Fibrobacteria</taxon>
        <taxon>Fibrobacterales</taxon>
        <taxon>Fibrobacteraceae</taxon>
        <taxon>Fibrobacter</taxon>
    </lineage>
</organism>
<dbReference type="GO" id="GO:0043190">
    <property type="term" value="C:ATP-binding cassette (ABC) transporter complex"/>
    <property type="evidence" value="ECO:0007669"/>
    <property type="project" value="TreeGrafter"/>
</dbReference>
<gene>
    <name evidence="7" type="ORF">SAMN05661053_2879</name>
</gene>
<accession>A0A380S971</accession>
<feature type="transmembrane region" description="Helical" evidence="6">
    <location>
        <begin position="12"/>
        <end position="33"/>
    </location>
</feature>
<evidence type="ECO:0000256" key="6">
    <source>
        <dbReference type="SAM" id="Phobius"/>
    </source>
</evidence>
<sequence>MKFSRYLIWNFLKMFLIVVCGAVLIFVVIDFVGNIKTWSAREMKSVGEYYLSYLPYIIYLITPVALFISVLASVGNMARHLEMSAMQSSGQSPLKTLFPIFFLGVLMSIGSYEMSEHWLPDANHKRFEIMETNAQKRKNPRIKEKQDFTFIDSEKNSWFFKHYSGKNKVGRDVVLLVRDRGRLVERYDVRAIRWIEKDSVTKAGFWRFENGFHRVFKKDGSVDVLPVRQKSMKGKVTTHPNDLINERQLADEMDSKMVKARIDVLRRSGEDTRAMETALQFKYSAHWMNLIVLLIGAALCHRYSRSGGLSQKFGVGLLLVFSYYILERIGLKMGENGALSPFWAAWNSHFIYASLAFVMLYRSFRL</sequence>
<dbReference type="RefSeq" id="WP_109573660.1">
    <property type="nucleotide sequence ID" value="NZ_UHJL01000006.1"/>
</dbReference>
<feature type="transmembrane region" description="Helical" evidence="6">
    <location>
        <begin position="53"/>
        <end position="74"/>
    </location>
</feature>
<comment type="subcellular location">
    <subcellularLocation>
        <location evidence="1">Cell membrane</location>
        <topology evidence="1">Multi-pass membrane protein</topology>
    </subcellularLocation>
</comment>
<dbReference type="InterPro" id="IPR005495">
    <property type="entry name" value="LptG/LptF_permease"/>
</dbReference>
<dbReference type="GO" id="GO:0015920">
    <property type="term" value="P:lipopolysaccharide transport"/>
    <property type="evidence" value="ECO:0007669"/>
    <property type="project" value="TreeGrafter"/>
</dbReference>
<evidence type="ECO:0000313" key="8">
    <source>
        <dbReference type="Proteomes" id="UP000255423"/>
    </source>
</evidence>
<dbReference type="EMBL" id="UHJL01000006">
    <property type="protein sequence ID" value="SUQ26074.1"/>
    <property type="molecule type" value="Genomic_DNA"/>
</dbReference>
<keyword evidence="3 6" id="KW-0812">Transmembrane</keyword>
<dbReference type="PANTHER" id="PTHR33529:SF6">
    <property type="entry name" value="YJGP_YJGQ FAMILY PERMEASE"/>
    <property type="match status" value="1"/>
</dbReference>
<dbReference type="Pfam" id="PF03739">
    <property type="entry name" value="LptF_LptG"/>
    <property type="match status" value="1"/>
</dbReference>
<keyword evidence="5 6" id="KW-0472">Membrane</keyword>
<evidence type="ECO:0000256" key="3">
    <source>
        <dbReference type="ARBA" id="ARBA00022692"/>
    </source>
</evidence>
<evidence type="ECO:0000256" key="5">
    <source>
        <dbReference type="ARBA" id="ARBA00023136"/>
    </source>
</evidence>
<feature type="transmembrane region" description="Helical" evidence="6">
    <location>
        <begin position="283"/>
        <end position="301"/>
    </location>
</feature>
<reference evidence="7 8" key="1">
    <citation type="submission" date="2017-08" db="EMBL/GenBank/DDBJ databases">
        <authorList>
            <person name="de Groot N.N."/>
        </authorList>
    </citation>
    <scope>NUCLEOTIDE SEQUENCE [LARGE SCALE GENOMIC DNA]</scope>
    <source>
        <strain evidence="7 8">HM2</strain>
    </source>
</reference>
<feature type="transmembrane region" description="Helical" evidence="6">
    <location>
        <begin position="343"/>
        <end position="361"/>
    </location>
</feature>
<keyword evidence="4 6" id="KW-1133">Transmembrane helix</keyword>
<proteinExistence type="predicted"/>
<evidence type="ECO:0000256" key="2">
    <source>
        <dbReference type="ARBA" id="ARBA00022475"/>
    </source>
</evidence>
<keyword evidence="2" id="KW-1003">Cell membrane</keyword>
<evidence type="ECO:0000313" key="7">
    <source>
        <dbReference type="EMBL" id="SUQ26074.1"/>
    </source>
</evidence>
<evidence type="ECO:0000256" key="1">
    <source>
        <dbReference type="ARBA" id="ARBA00004651"/>
    </source>
</evidence>